<dbReference type="InterPro" id="IPR005804">
    <property type="entry name" value="FA_desaturase_dom"/>
</dbReference>
<feature type="transmembrane region" description="Helical" evidence="1">
    <location>
        <begin position="149"/>
        <end position="170"/>
    </location>
</feature>
<dbReference type="GO" id="GO:0016020">
    <property type="term" value="C:membrane"/>
    <property type="evidence" value="ECO:0007669"/>
    <property type="project" value="TreeGrafter"/>
</dbReference>
<sequence>MMGVFIAIVVLLCWLAHLTYSLVFLQAEPSSVWTYFHVVVQAYLYTGLFITGHDAMHGLISKKRSVNTLFGWISSLLFAGLSYQKLRTNHYLHHQFPATEKDPDYYIRSQNFFVWWFVFLKRYATIWQFLLMAVAFNILKIWVGVPELIVFWIVPALLATFQLFFVGTYLPHREPHSESMQPHRARSQRGPHWWAMLSCYFFGYHWEHHEIPRVPWWQLYSEKDKRKGERSA</sequence>
<dbReference type="EMBL" id="LGIA01000023">
    <property type="protein sequence ID" value="KOH46691.1"/>
    <property type="molecule type" value="Genomic_DNA"/>
</dbReference>
<evidence type="ECO:0000256" key="1">
    <source>
        <dbReference type="SAM" id="Phobius"/>
    </source>
</evidence>
<feature type="transmembrane region" description="Helical" evidence="1">
    <location>
        <begin position="64"/>
        <end position="83"/>
    </location>
</feature>
<evidence type="ECO:0000259" key="2">
    <source>
        <dbReference type="Pfam" id="PF00487"/>
    </source>
</evidence>
<gene>
    <name evidence="3" type="ORF">NC99_05310</name>
</gene>
<name>A0A0L8VE20_9BACT</name>
<feature type="domain" description="Fatty acid desaturase" evidence="2">
    <location>
        <begin position="33"/>
        <end position="123"/>
    </location>
</feature>
<dbReference type="AlphaFoldDB" id="A0A0L8VE20"/>
<dbReference type="PANTHER" id="PTHR19353:SF19">
    <property type="entry name" value="DELTA(5) FATTY ACID DESATURASE C-RELATED"/>
    <property type="match status" value="1"/>
</dbReference>
<feature type="transmembrane region" description="Helical" evidence="1">
    <location>
        <begin position="31"/>
        <end position="52"/>
    </location>
</feature>
<keyword evidence="1" id="KW-0472">Membrane</keyword>
<dbReference type="Proteomes" id="UP000036958">
    <property type="component" value="Unassembled WGS sequence"/>
</dbReference>
<dbReference type="GO" id="GO:0016717">
    <property type="term" value="F:oxidoreductase activity, acting on paired donors, with oxidation of a pair of donors resulting in the reduction of molecular oxygen to two molecules of water"/>
    <property type="evidence" value="ECO:0007669"/>
    <property type="project" value="TreeGrafter"/>
</dbReference>
<evidence type="ECO:0000313" key="4">
    <source>
        <dbReference type="Proteomes" id="UP000036958"/>
    </source>
</evidence>
<dbReference type="GO" id="GO:0008610">
    <property type="term" value="P:lipid biosynthetic process"/>
    <property type="evidence" value="ECO:0007669"/>
    <property type="project" value="UniProtKB-ARBA"/>
</dbReference>
<keyword evidence="1" id="KW-0812">Transmembrane</keyword>
<dbReference type="Pfam" id="PF00487">
    <property type="entry name" value="FA_desaturase"/>
    <property type="match status" value="1"/>
</dbReference>
<comment type="caution">
    <text evidence="3">The sequence shown here is derived from an EMBL/GenBank/DDBJ whole genome shotgun (WGS) entry which is preliminary data.</text>
</comment>
<accession>A0A0L8VE20</accession>
<dbReference type="PANTHER" id="PTHR19353">
    <property type="entry name" value="FATTY ACID DESATURASE 2"/>
    <property type="match status" value="1"/>
</dbReference>
<protein>
    <submittedName>
        <fullName evidence="3">Fatty acid desaturase</fullName>
    </submittedName>
</protein>
<keyword evidence="4" id="KW-1185">Reference proteome</keyword>
<reference evidence="4" key="1">
    <citation type="submission" date="2015-07" db="EMBL/GenBank/DDBJ databases">
        <title>Genome sequencing of Sunxiuqinia dokdonensis strain SK.</title>
        <authorList>
            <person name="Ahn S."/>
            <person name="Kim B.-C."/>
        </authorList>
    </citation>
    <scope>NUCLEOTIDE SEQUENCE [LARGE SCALE GENOMIC DNA]</scope>
    <source>
        <strain evidence="4">SK</strain>
    </source>
</reference>
<proteinExistence type="predicted"/>
<evidence type="ECO:0000313" key="3">
    <source>
        <dbReference type="EMBL" id="KOH46691.1"/>
    </source>
</evidence>
<dbReference type="STRING" id="1409788.NC99_05310"/>
<dbReference type="PATRIC" id="fig|1409788.3.peg.548"/>
<dbReference type="InterPro" id="IPR012171">
    <property type="entry name" value="Fatty_acid_desaturase"/>
</dbReference>
<organism evidence="3 4">
    <name type="scientific">Sunxiuqinia dokdonensis</name>
    <dbReference type="NCBI Taxonomy" id="1409788"/>
    <lineage>
        <taxon>Bacteria</taxon>
        <taxon>Pseudomonadati</taxon>
        <taxon>Bacteroidota</taxon>
        <taxon>Bacteroidia</taxon>
        <taxon>Marinilabiliales</taxon>
        <taxon>Prolixibacteraceae</taxon>
        <taxon>Sunxiuqinia</taxon>
    </lineage>
</organism>
<keyword evidence="1" id="KW-1133">Transmembrane helix</keyword>
<dbReference type="RefSeq" id="WP_239684390.1">
    <property type="nucleotide sequence ID" value="NZ_LGIA01000023.1"/>
</dbReference>